<feature type="transmembrane region" description="Helical" evidence="7">
    <location>
        <begin position="130"/>
        <end position="151"/>
    </location>
</feature>
<keyword evidence="5 7" id="KW-0472">Membrane</keyword>
<feature type="transmembrane region" description="Helical" evidence="7">
    <location>
        <begin position="30"/>
        <end position="50"/>
    </location>
</feature>
<feature type="transmembrane region" description="Helical" evidence="7">
    <location>
        <begin position="439"/>
        <end position="466"/>
    </location>
</feature>
<dbReference type="GO" id="GO:0008506">
    <property type="term" value="F:sucrose:proton symporter activity"/>
    <property type="evidence" value="ECO:0007669"/>
    <property type="project" value="TreeGrafter"/>
</dbReference>
<name>A0A1M8A647_MALS4</name>
<dbReference type="SUPFAM" id="SSF103473">
    <property type="entry name" value="MFS general substrate transporter"/>
    <property type="match status" value="1"/>
</dbReference>
<protein>
    <submittedName>
        <fullName evidence="8">Uncharacterized protein</fullName>
    </submittedName>
</protein>
<gene>
    <name evidence="8" type="ORF">MSYG_2253</name>
</gene>
<dbReference type="InterPro" id="IPR036259">
    <property type="entry name" value="MFS_trans_sf"/>
</dbReference>
<dbReference type="Gene3D" id="1.20.1250.20">
    <property type="entry name" value="MFS general substrate transporter like domains"/>
    <property type="match status" value="1"/>
</dbReference>
<dbReference type="Proteomes" id="UP000186303">
    <property type="component" value="Chromosome 3"/>
</dbReference>
<keyword evidence="9" id="KW-1185">Reference proteome</keyword>
<dbReference type="AlphaFoldDB" id="A0A1M8A647"/>
<reference evidence="9" key="1">
    <citation type="journal article" date="2017" name="Nucleic Acids Res.">
        <title>Proteogenomics produces comprehensive and highly accurate protein-coding gene annotation in a complete genome assembly of Malassezia sympodialis.</title>
        <authorList>
            <person name="Zhu Y."/>
            <person name="Engstroem P.G."/>
            <person name="Tellgren-Roth C."/>
            <person name="Baudo C.D."/>
            <person name="Kennell J.C."/>
            <person name="Sun S."/>
            <person name="Billmyre R.B."/>
            <person name="Schroeder M.S."/>
            <person name="Andersson A."/>
            <person name="Holm T."/>
            <person name="Sigurgeirsson B."/>
            <person name="Wu G."/>
            <person name="Sankaranarayanan S.R."/>
            <person name="Siddharthan R."/>
            <person name="Sanyal K."/>
            <person name="Lundeberg J."/>
            <person name="Nystedt B."/>
            <person name="Boekhout T."/>
            <person name="Dawson T.L. Jr."/>
            <person name="Heitman J."/>
            <person name="Scheynius A."/>
            <person name="Lehtioe J."/>
        </authorList>
    </citation>
    <scope>NUCLEOTIDE SEQUENCE [LARGE SCALE GENOMIC DNA]</scope>
    <source>
        <strain evidence="9">ATCC 42132</strain>
    </source>
</reference>
<evidence type="ECO:0000313" key="8">
    <source>
        <dbReference type="EMBL" id="SHO77911.1"/>
    </source>
</evidence>
<feature type="transmembrane region" description="Helical" evidence="7">
    <location>
        <begin position="270"/>
        <end position="290"/>
    </location>
</feature>
<evidence type="ECO:0000256" key="7">
    <source>
        <dbReference type="SAM" id="Phobius"/>
    </source>
</evidence>
<evidence type="ECO:0000256" key="6">
    <source>
        <dbReference type="SAM" id="MobiDB-lite"/>
    </source>
</evidence>
<feature type="region of interest" description="Disordered" evidence="6">
    <location>
        <begin position="360"/>
        <end position="397"/>
    </location>
</feature>
<keyword evidence="4 7" id="KW-1133">Transmembrane helix</keyword>
<feature type="transmembrane region" description="Helical" evidence="7">
    <location>
        <begin position="212"/>
        <end position="232"/>
    </location>
</feature>
<feature type="transmembrane region" description="Helical" evidence="7">
    <location>
        <begin position="103"/>
        <end position="124"/>
    </location>
</feature>
<dbReference type="OMA" id="CCNACAD"/>
<dbReference type="GO" id="GO:0005886">
    <property type="term" value="C:plasma membrane"/>
    <property type="evidence" value="ECO:0007669"/>
    <property type="project" value="TreeGrafter"/>
</dbReference>
<evidence type="ECO:0000256" key="4">
    <source>
        <dbReference type="ARBA" id="ARBA00022989"/>
    </source>
</evidence>
<comment type="subcellular location">
    <subcellularLocation>
        <location evidence="1">Membrane</location>
        <topology evidence="1">Multi-pass membrane protein</topology>
    </subcellularLocation>
</comment>
<evidence type="ECO:0000256" key="5">
    <source>
        <dbReference type="ARBA" id="ARBA00023136"/>
    </source>
</evidence>
<proteinExistence type="predicted"/>
<keyword evidence="3 7" id="KW-0812">Transmembrane</keyword>
<dbReference type="EMBL" id="LT671823">
    <property type="protein sequence ID" value="SHO77911.1"/>
    <property type="molecule type" value="Genomic_DNA"/>
</dbReference>
<feature type="transmembrane region" description="Helical" evidence="7">
    <location>
        <begin position="62"/>
        <end position="82"/>
    </location>
</feature>
<evidence type="ECO:0000256" key="3">
    <source>
        <dbReference type="ARBA" id="ARBA00022692"/>
    </source>
</evidence>
<dbReference type="Pfam" id="PF13347">
    <property type="entry name" value="MFS_2"/>
    <property type="match status" value="1"/>
</dbReference>
<evidence type="ECO:0000313" key="9">
    <source>
        <dbReference type="Proteomes" id="UP000186303"/>
    </source>
</evidence>
<dbReference type="PANTHER" id="PTHR19432:SF91">
    <property type="entry name" value="GENERAL ALPHA-GLUCOSIDE PERMEASE"/>
    <property type="match status" value="1"/>
</dbReference>
<feature type="transmembrane region" description="Helical" evidence="7">
    <location>
        <begin position="407"/>
        <end position="433"/>
    </location>
</feature>
<sequence length="586" mass="64162">MTGSIEDVAGDGLPLEGSLEGIPLIRGPRYLRSPILMMGHLGTHVVWSLLNARATLFLQRIGIYKSLVAIIVTAGPLSGLIVQPVIGVLSDHSSNTWGRRRPFLFAGLCGCIISLLFLMASSSISRNKETFVSALAVPLGILGIIGIDISVNTMSAAHRAMTMDIMGPDEQDMANAWATRYGSLGSVMGYLLGEMDLPNISPFLKTWDQLGVLSLCAMILLISTHLPLVFLIRESVLRETPHHSRLGLFAALRTIVAELIRCGSTLPPSIWDLFMIQFFSWLSWFPVLYYCTSWVAEIYSRAQGRTPKAASGTDTLGENARRMGSRAMFYYALAGLVSSIVLPWLIHDPLRSSHISHTHYKPASQHDTDTPMEEAVRPMPPPAAGGTEFGATDSSTRRRRWQLRGPTLAEVWLISQVMFVVAMLFFTCPVVTYKSVPGAMALVSVLGISWSITLWVPYALLGILLFSSEPQRDSRGLEAVPMRPVGQDPTAQSNSLHGTVKATDLRAEAGTIMGLHNWSIVLPQLTVSLLSALVFLLPTLLSDTRTAESLDSTGLLFRVGSLCTLYAATRTFRWIRMHDFAASCLF</sequence>
<evidence type="ECO:0000256" key="1">
    <source>
        <dbReference type="ARBA" id="ARBA00004141"/>
    </source>
</evidence>
<dbReference type="VEuPathDB" id="FungiDB:MSYG_2253"/>
<evidence type="ECO:0000256" key="2">
    <source>
        <dbReference type="ARBA" id="ARBA00022448"/>
    </source>
</evidence>
<feature type="transmembrane region" description="Helical" evidence="7">
    <location>
        <begin position="520"/>
        <end position="541"/>
    </location>
</feature>
<organism evidence="8 9">
    <name type="scientific">Malassezia sympodialis (strain ATCC 42132)</name>
    <name type="common">Atopic eczema-associated yeast</name>
    <dbReference type="NCBI Taxonomy" id="1230383"/>
    <lineage>
        <taxon>Eukaryota</taxon>
        <taxon>Fungi</taxon>
        <taxon>Dikarya</taxon>
        <taxon>Basidiomycota</taxon>
        <taxon>Ustilaginomycotina</taxon>
        <taxon>Malasseziomycetes</taxon>
        <taxon>Malasseziales</taxon>
        <taxon>Malasseziaceae</taxon>
        <taxon>Malassezia</taxon>
    </lineage>
</organism>
<feature type="transmembrane region" description="Helical" evidence="7">
    <location>
        <begin position="328"/>
        <end position="346"/>
    </location>
</feature>
<keyword evidence="2" id="KW-0813">Transport</keyword>
<dbReference type="PANTHER" id="PTHR19432">
    <property type="entry name" value="SUGAR TRANSPORTER"/>
    <property type="match status" value="1"/>
</dbReference>
<accession>A0A1M8A647</accession>
<feature type="transmembrane region" description="Helical" evidence="7">
    <location>
        <begin position="553"/>
        <end position="569"/>
    </location>
</feature>
<dbReference type="OrthoDB" id="28755at2759"/>